<sequence>MYFVSDKGWAVFFMVCSLWCLGSWPVFFHILEHRGRLPQHTYIDYAFSTFVVAVAFALTLGQIGSGTPEEPNFTTQLSQENGPSVAIAMLGGIALCLGNIGMQYSLAFLGISLAEVVTASLAVVVGTTLNYFLDGGLNRAEMLFPGVGCFLIAVLLGSLCHASNAVDINSKLVTQSICNNSDEIERGAADHSMHFANVHVKLLDKNSCLKTSSNSEKGYEQSQCGTNSKTLQEELLETEENTVIAKGSLLQIEENRAIKVRGASVFIGLGLGFFTGACYGLFSPLFNIATNDQFHLLRPGIPHLVVYTTFFYFSIAFLLCGIAVSVYTIYNPFLGMPRSSLTAYLTDWKGRELAIMAGIMCGLGNGFQFMGGQAAGYAAADAVQALPLVGTFWGIMLFEEYHRSSRKTYLLLAAMLFMFTVAVILLIASARKREYEEP</sequence>
<reference evidence="2" key="1">
    <citation type="journal article" date="2024" name="Proc. Natl. Acad. Sci. U.S.A.">
        <title>Extraordinary preservation of gene collinearity over three hundred million years revealed in homosporous lycophytes.</title>
        <authorList>
            <person name="Li C."/>
            <person name="Wickell D."/>
            <person name="Kuo L.Y."/>
            <person name="Chen X."/>
            <person name="Nie B."/>
            <person name="Liao X."/>
            <person name="Peng D."/>
            <person name="Ji J."/>
            <person name="Jenkins J."/>
            <person name="Williams M."/>
            <person name="Shu S."/>
            <person name="Plott C."/>
            <person name="Barry K."/>
            <person name="Rajasekar S."/>
            <person name="Grimwood J."/>
            <person name="Han X."/>
            <person name="Sun S."/>
            <person name="Hou Z."/>
            <person name="He W."/>
            <person name="Dai G."/>
            <person name="Sun C."/>
            <person name="Schmutz J."/>
            <person name="Leebens-Mack J.H."/>
            <person name="Li F.W."/>
            <person name="Wang L."/>
        </authorList>
    </citation>
    <scope>NUCLEOTIDE SEQUENCE [LARGE SCALE GENOMIC DNA]</scope>
    <source>
        <strain evidence="2">cv. PW_Plant_1</strain>
    </source>
</reference>
<name>A0ACC2E5P6_DIPCM</name>
<comment type="caution">
    <text evidence="1">The sequence shown here is derived from an EMBL/GenBank/DDBJ whole genome shotgun (WGS) entry which is preliminary data.</text>
</comment>
<accession>A0ACC2E5P6</accession>
<keyword evidence="2" id="KW-1185">Reference proteome</keyword>
<proteinExistence type="predicted"/>
<dbReference type="EMBL" id="CM055094">
    <property type="protein sequence ID" value="KAJ7561898.1"/>
    <property type="molecule type" value="Genomic_DNA"/>
</dbReference>
<protein>
    <submittedName>
        <fullName evidence="1">Uncharacterized protein</fullName>
    </submittedName>
</protein>
<evidence type="ECO:0000313" key="1">
    <source>
        <dbReference type="EMBL" id="KAJ7561898.1"/>
    </source>
</evidence>
<gene>
    <name evidence="1" type="ORF">O6H91_03G046400</name>
</gene>
<evidence type="ECO:0000313" key="2">
    <source>
        <dbReference type="Proteomes" id="UP001162992"/>
    </source>
</evidence>
<dbReference type="Proteomes" id="UP001162992">
    <property type="component" value="Chromosome 3"/>
</dbReference>
<organism evidence="1 2">
    <name type="scientific">Diphasiastrum complanatum</name>
    <name type="common">Issler's clubmoss</name>
    <name type="synonym">Lycopodium complanatum</name>
    <dbReference type="NCBI Taxonomy" id="34168"/>
    <lineage>
        <taxon>Eukaryota</taxon>
        <taxon>Viridiplantae</taxon>
        <taxon>Streptophyta</taxon>
        <taxon>Embryophyta</taxon>
        <taxon>Tracheophyta</taxon>
        <taxon>Lycopodiopsida</taxon>
        <taxon>Lycopodiales</taxon>
        <taxon>Lycopodiaceae</taxon>
        <taxon>Lycopodioideae</taxon>
        <taxon>Diphasiastrum</taxon>
    </lineage>
</organism>